<dbReference type="Pfam" id="PF07883">
    <property type="entry name" value="Cupin_2"/>
    <property type="match status" value="1"/>
</dbReference>
<dbReference type="Pfam" id="PF00581">
    <property type="entry name" value="Rhodanese"/>
    <property type="match status" value="1"/>
</dbReference>
<proteinExistence type="predicted"/>
<dbReference type="PANTHER" id="PTHR46797">
    <property type="entry name" value="HTH-TYPE TRANSCRIPTIONAL REGULATOR"/>
    <property type="match status" value="1"/>
</dbReference>
<comment type="caution">
    <text evidence="5">The sequence shown here is derived from an EMBL/GenBank/DDBJ whole genome shotgun (WGS) entry which is preliminary data.</text>
</comment>
<dbReference type="PANTHER" id="PTHR46797:SF1">
    <property type="entry name" value="METHYLPHOSPHONATE SYNTHASE"/>
    <property type="match status" value="1"/>
</dbReference>
<dbReference type="SMART" id="SM00530">
    <property type="entry name" value="HTH_XRE"/>
    <property type="match status" value="1"/>
</dbReference>
<dbReference type="Gene3D" id="3.40.250.10">
    <property type="entry name" value="Rhodanese-like domain"/>
    <property type="match status" value="1"/>
</dbReference>
<dbReference type="Proteomes" id="UP001139031">
    <property type="component" value="Unassembled WGS sequence"/>
</dbReference>
<feature type="domain" description="HTH cro/C1-type" evidence="4">
    <location>
        <begin position="142"/>
        <end position="196"/>
    </location>
</feature>
<organism evidence="5 6">
    <name type="scientific">Nannocystis pusilla</name>
    <dbReference type="NCBI Taxonomy" id="889268"/>
    <lineage>
        <taxon>Bacteria</taxon>
        <taxon>Pseudomonadati</taxon>
        <taxon>Myxococcota</taxon>
        <taxon>Polyangia</taxon>
        <taxon>Nannocystales</taxon>
        <taxon>Nannocystaceae</taxon>
        <taxon>Nannocystis</taxon>
    </lineage>
</organism>
<gene>
    <name evidence="5" type="ORF">K7C98_14865</name>
</gene>
<dbReference type="InterPro" id="IPR036873">
    <property type="entry name" value="Rhodanese-like_dom_sf"/>
</dbReference>
<dbReference type="Gene3D" id="2.60.120.10">
    <property type="entry name" value="Jelly Rolls"/>
    <property type="match status" value="1"/>
</dbReference>
<dbReference type="RefSeq" id="WP_224192309.1">
    <property type="nucleotide sequence ID" value="NZ_JAIRAU010000017.1"/>
</dbReference>
<evidence type="ECO:0000259" key="4">
    <source>
        <dbReference type="PROSITE" id="PS50943"/>
    </source>
</evidence>
<protein>
    <submittedName>
        <fullName evidence="5">Helix-turn-helix domain-containing protein</fullName>
    </submittedName>
</protein>
<dbReference type="EMBL" id="JAIRAU010000017">
    <property type="protein sequence ID" value="MBZ5710539.1"/>
    <property type="molecule type" value="Genomic_DNA"/>
</dbReference>
<dbReference type="CDD" id="cd02209">
    <property type="entry name" value="cupin_XRE_C"/>
    <property type="match status" value="1"/>
</dbReference>
<dbReference type="InterPro" id="IPR001763">
    <property type="entry name" value="Rhodanese-like_dom"/>
</dbReference>
<dbReference type="InterPro" id="IPR013096">
    <property type="entry name" value="Cupin_2"/>
</dbReference>
<dbReference type="PROSITE" id="PS50943">
    <property type="entry name" value="HTH_CROC1"/>
    <property type="match status" value="1"/>
</dbReference>
<evidence type="ECO:0000313" key="5">
    <source>
        <dbReference type="EMBL" id="MBZ5710539.1"/>
    </source>
</evidence>
<accession>A0ABS7TQN4</accession>
<dbReference type="InterPro" id="IPR014710">
    <property type="entry name" value="RmlC-like_jellyroll"/>
</dbReference>
<feature type="region of interest" description="Disordered" evidence="2">
    <location>
        <begin position="103"/>
        <end position="130"/>
    </location>
</feature>
<dbReference type="InterPro" id="IPR011051">
    <property type="entry name" value="RmlC_Cupin_sf"/>
</dbReference>
<dbReference type="CDD" id="cd00158">
    <property type="entry name" value="RHOD"/>
    <property type="match status" value="1"/>
</dbReference>
<keyword evidence="1" id="KW-0238">DNA-binding</keyword>
<dbReference type="InterPro" id="IPR010982">
    <property type="entry name" value="Lambda_DNA-bd_dom_sf"/>
</dbReference>
<feature type="domain" description="Rhodanese" evidence="3">
    <location>
        <begin position="15"/>
        <end position="103"/>
    </location>
</feature>
<evidence type="ECO:0000256" key="2">
    <source>
        <dbReference type="SAM" id="MobiDB-lite"/>
    </source>
</evidence>
<evidence type="ECO:0000313" key="6">
    <source>
        <dbReference type="Proteomes" id="UP001139031"/>
    </source>
</evidence>
<reference evidence="5" key="1">
    <citation type="submission" date="2021-08" db="EMBL/GenBank/DDBJ databases">
        <authorList>
            <person name="Stevens D.C."/>
        </authorList>
    </citation>
    <scope>NUCLEOTIDE SEQUENCE</scope>
    <source>
        <strain evidence="5">DSM 53165</strain>
    </source>
</reference>
<evidence type="ECO:0000259" key="3">
    <source>
        <dbReference type="PROSITE" id="PS50206"/>
    </source>
</evidence>
<dbReference type="InterPro" id="IPR001387">
    <property type="entry name" value="Cro/C1-type_HTH"/>
</dbReference>
<feature type="compositionally biased region" description="Basic and acidic residues" evidence="2">
    <location>
        <begin position="105"/>
        <end position="122"/>
    </location>
</feature>
<dbReference type="PROSITE" id="PS50206">
    <property type="entry name" value="RHODANESE_3"/>
    <property type="match status" value="1"/>
</dbReference>
<keyword evidence="6" id="KW-1185">Reference proteome</keyword>
<dbReference type="SMART" id="SM00450">
    <property type="entry name" value="RHOD"/>
    <property type="match status" value="1"/>
</dbReference>
<dbReference type="Pfam" id="PF01381">
    <property type="entry name" value="HTH_3"/>
    <property type="match status" value="1"/>
</dbReference>
<sequence>MPRILSPREAEPLVAAGEVDVVDVREPDEWAAGHVPGARLVPLGELRDDPRARLRGDRVLLVCARGSRSLTAAKLSEQAGVAEVYSLEGGTIAWADAGLPVERPQAPRREPAASEPAARDDSAASSCGLPEPTLDAVVGNNLRALRGRRDLSLDALARQTGLGRALLGQIENGRVSPSVSVVWKLAQAFDVPFSALLSTPQRVATRVMRAAEARRLVSPDGRFSSRALYPLNEETSAEFYELFFAAHSREDAAAHRPGTKELLVVTAGKLEIEVGGERFELARGDAISFVADVPHSYINRGSEDCWANLVMTYVFAAPPT</sequence>
<dbReference type="Gene3D" id="1.10.260.40">
    <property type="entry name" value="lambda repressor-like DNA-binding domains"/>
    <property type="match status" value="1"/>
</dbReference>
<dbReference type="InterPro" id="IPR050807">
    <property type="entry name" value="TransReg_Diox_bact_type"/>
</dbReference>
<dbReference type="CDD" id="cd00093">
    <property type="entry name" value="HTH_XRE"/>
    <property type="match status" value="1"/>
</dbReference>
<dbReference type="SUPFAM" id="SSF47413">
    <property type="entry name" value="lambda repressor-like DNA-binding domains"/>
    <property type="match status" value="1"/>
</dbReference>
<evidence type="ECO:0000256" key="1">
    <source>
        <dbReference type="ARBA" id="ARBA00023125"/>
    </source>
</evidence>
<dbReference type="SUPFAM" id="SSF51182">
    <property type="entry name" value="RmlC-like cupins"/>
    <property type="match status" value="1"/>
</dbReference>
<name>A0ABS7TQN4_9BACT</name>
<dbReference type="SUPFAM" id="SSF52821">
    <property type="entry name" value="Rhodanese/Cell cycle control phosphatase"/>
    <property type="match status" value="1"/>
</dbReference>